<proteinExistence type="predicted"/>
<evidence type="ECO:0000313" key="2">
    <source>
        <dbReference type="Proteomes" id="UP001151532"/>
    </source>
</evidence>
<dbReference type="AlphaFoldDB" id="A0A9Q1AA46"/>
<evidence type="ECO:0000313" key="1">
    <source>
        <dbReference type="EMBL" id="KAJ6763843.1"/>
    </source>
</evidence>
<sequence>MSDYSLCYHFLGCHETENDWLSKIAKVLFRQISWCVCVDAVYFNLGRLHGVTSFMWVAKVLQILKIWFHWKSQKEILKLQRIFCRV</sequence>
<dbReference type="EMBL" id="JAPFFK010000005">
    <property type="protein sequence ID" value="KAJ6763843.1"/>
    <property type="molecule type" value="Genomic_DNA"/>
</dbReference>
<keyword evidence="2" id="KW-1185">Reference proteome</keyword>
<comment type="caution">
    <text evidence="1">The sequence shown here is derived from an EMBL/GenBank/DDBJ whole genome shotgun (WGS) entry which is preliminary data.</text>
</comment>
<reference evidence="1" key="1">
    <citation type="submission" date="2022-11" db="EMBL/GenBank/DDBJ databases">
        <authorList>
            <person name="Hyden B.L."/>
            <person name="Feng K."/>
            <person name="Yates T."/>
            <person name="Jawdy S."/>
            <person name="Smart L.B."/>
            <person name="Muchero W."/>
        </authorList>
    </citation>
    <scope>NUCLEOTIDE SEQUENCE</scope>
    <source>
        <tissue evidence="1">Shoot tip</tissue>
    </source>
</reference>
<accession>A0A9Q1AA46</accession>
<protein>
    <submittedName>
        <fullName evidence="1">Uncharacterized protein</fullName>
    </submittedName>
</protein>
<organism evidence="1 2">
    <name type="scientific">Salix purpurea</name>
    <name type="common">Purple osier willow</name>
    <dbReference type="NCBI Taxonomy" id="77065"/>
    <lineage>
        <taxon>Eukaryota</taxon>
        <taxon>Viridiplantae</taxon>
        <taxon>Streptophyta</taxon>
        <taxon>Embryophyta</taxon>
        <taxon>Tracheophyta</taxon>
        <taxon>Spermatophyta</taxon>
        <taxon>Magnoliopsida</taxon>
        <taxon>eudicotyledons</taxon>
        <taxon>Gunneridae</taxon>
        <taxon>Pentapetalae</taxon>
        <taxon>rosids</taxon>
        <taxon>fabids</taxon>
        <taxon>Malpighiales</taxon>
        <taxon>Salicaceae</taxon>
        <taxon>Saliceae</taxon>
        <taxon>Salix</taxon>
    </lineage>
</organism>
<name>A0A9Q1AA46_SALPP</name>
<dbReference type="Proteomes" id="UP001151532">
    <property type="component" value="Chromosome 13"/>
</dbReference>
<gene>
    <name evidence="1" type="ORF">OIU79_024395</name>
</gene>
<reference evidence="1" key="2">
    <citation type="journal article" date="2023" name="Int. J. Mol. Sci.">
        <title>De Novo Assembly and Annotation of 11 Diverse Shrub Willow (Salix) Genomes Reveals Novel Gene Organization in Sex-Linked Regions.</title>
        <authorList>
            <person name="Hyden B."/>
            <person name="Feng K."/>
            <person name="Yates T.B."/>
            <person name="Jawdy S."/>
            <person name="Cereghino C."/>
            <person name="Smart L.B."/>
            <person name="Muchero W."/>
        </authorList>
    </citation>
    <scope>NUCLEOTIDE SEQUENCE</scope>
    <source>
        <tissue evidence="1">Shoot tip</tissue>
    </source>
</reference>